<gene>
    <name evidence="1" type="ORF">G2W53_026725</name>
</gene>
<protein>
    <submittedName>
        <fullName evidence="1">Uncharacterized protein</fullName>
    </submittedName>
</protein>
<dbReference type="AlphaFoldDB" id="A0A834WFC5"/>
<proteinExistence type="predicted"/>
<evidence type="ECO:0000313" key="2">
    <source>
        <dbReference type="Proteomes" id="UP000634136"/>
    </source>
</evidence>
<comment type="caution">
    <text evidence="1">The sequence shown here is derived from an EMBL/GenBank/DDBJ whole genome shotgun (WGS) entry which is preliminary data.</text>
</comment>
<accession>A0A834WFC5</accession>
<name>A0A834WFC5_9FABA</name>
<evidence type="ECO:0000313" key="1">
    <source>
        <dbReference type="EMBL" id="KAF7821270.1"/>
    </source>
</evidence>
<organism evidence="1 2">
    <name type="scientific">Senna tora</name>
    <dbReference type="NCBI Taxonomy" id="362788"/>
    <lineage>
        <taxon>Eukaryota</taxon>
        <taxon>Viridiplantae</taxon>
        <taxon>Streptophyta</taxon>
        <taxon>Embryophyta</taxon>
        <taxon>Tracheophyta</taxon>
        <taxon>Spermatophyta</taxon>
        <taxon>Magnoliopsida</taxon>
        <taxon>eudicotyledons</taxon>
        <taxon>Gunneridae</taxon>
        <taxon>Pentapetalae</taxon>
        <taxon>rosids</taxon>
        <taxon>fabids</taxon>
        <taxon>Fabales</taxon>
        <taxon>Fabaceae</taxon>
        <taxon>Caesalpinioideae</taxon>
        <taxon>Cassia clade</taxon>
        <taxon>Senna</taxon>
    </lineage>
</organism>
<sequence length="61" mass="6826">MRGAEADGGHVGCSRDEIKEREGKGQGYWGGCGTHIRIFFLNLNLKEDLTHSNITRFLIGY</sequence>
<keyword evidence="2" id="KW-1185">Reference proteome</keyword>
<dbReference type="Proteomes" id="UP000634136">
    <property type="component" value="Unassembled WGS sequence"/>
</dbReference>
<dbReference type="EMBL" id="JAAIUW010000008">
    <property type="protein sequence ID" value="KAF7821270.1"/>
    <property type="molecule type" value="Genomic_DNA"/>
</dbReference>
<reference evidence="1" key="1">
    <citation type="submission" date="2020-09" db="EMBL/GenBank/DDBJ databases">
        <title>Genome-Enabled Discovery of Anthraquinone Biosynthesis in Senna tora.</title>
        <authorList>
            <person name="Kang S.-H."/>
            <person name="Pandey R.P."/>
            <person name="Lee C.-M."/>
            <person name="Sim J.-S."/>
            <person name="Jeong J.-T."/>
            <person name="Choi B.-S."/>
            <person name="Jung M."/>
            <person name="Ginzburg D."/>
            <person name="Zhao K."/>
            <person name="Won S.Y."/>
            <person name="Oh T.-J."/>
            <person name="Yu Y."/>
            <person name="Kim N.-H."/>
            <person name="Lee O.R."/>
            <person name="Lee T.-H."/>
            <person name="Bashyal P."/>
            <person name="Kim T.-S."/>
            <person name="Lee W.-H."/>
            <person name="Kawkins C."/>
            <person name="Kim C.-K."/>
            <person name="Kim J.S."/>
            <person name="Ahn B.O."/>
            <person name="Rhee S.Y."/>
            <person name="Sohng J.K."/>
        </authorList>
    </citation>
    <scope>NUCLEOTIDE SEQUENCE</scope>
    <source>
        <tissue evidence="1">Leaf</tissue>
    </source>
</reference>